<dbReference type="RefSeq" id="WP_190926917.1">
    <property type="nucleotide sequence ID" value="NZ_JACXJA010000009.1"/>
</dbReference>
<organism evidence="2 3">
    <name type="scientific">Paenibacillus oceani</name>
    <dbReference type="NCBI Taxonomy" id="2772510"/>
    <lineage>
        <taxon>Bacteria</taxon>
        <taxon>Bacillati</taxon>
        <taxon>Bacillota</taxon>
        <taxon>Bacilli</taxon>
        <taxon>Bacillales</taxon>
        <taxon>Paenibacillaceae</taxon>
        <taxon>Paenibacillus</taxon>
    </lineage>
</organism>
<proteinExistence type="predicted"/>
<accession>A0A927GZG6</accession>
<evidence type="ECO:0000313" key="3">
    <source>
        <dbReference type="Proteomes" id="UP000639396"/>
    </source>
</evidence>
<dbReference type="Gene3D" id="3.10.180.10">
    <property type="entry name" value="2,3-Dihydroxybiphenyl 1,2-Dioxygenase, domain 1"/>
    <property type="match status" value="1"/>
</dbReference>
<dbReference type="InterPro" id="IPR004360">
    <property type="entry name" value="Glyas_Fos-R_dOase_dom"/>
</dbReference>
<dbReference type="EMBL" id="JACXJA010000009">
    <property type="protein sequence ID" value="MBD2862218.1"/>
    <property type="molecule type" value="Genomic_DNA"/>
</dbReference>
<feature type="domain" description="Glyoxalase/fosfomycin resistance/dioxygenase" evidence="1">
    <location>
        <begin position="11"/>
        <end position="121"/>
    </location>
</feature>
<evidence type="ECO:0000313" key="2">
    <source>
        <dbReference type="EMBL" id="MBD2862218.1"/>
    </source>
</evidence>
<dbReference type="Pfam" id="PF00903">
    <property type="entry name" value="Glyoxalase"/>
    <property type="match status" value="1"/>
</dbReference>
<gene>
    <name evidence="2" type="ORF">IDH45_09505</name>
</gene>
<protein>
    <submittedName>
        <fullName evidence="2">Bleomycin resistance protein</fullName>
    </submittedName>
</protein>
<comment type="caution">
    <text evidence="2">The sequence shown here is derived from an EMBL/GenBank/DDBJ whole genome shotgun (WGS) entry which is preliminary data.</text>
</comment>
<dbReference type="Proteomes" id="UP000639396">
    <property type="component" value="Unassembled WGS sequence"/>
</dbReference>
<dbReference type="AlphaFoldDB" id="A0A927GZG6"/>
<keyword evidence="3" id="KW-1185">Reference proteome</keyword>
<reference evidence="2" key="1">
    <citation type="submission" date="2020-09" db="EMBL/GenBank/DDBJ databases">
        <title>A novel bacterium of genus Paenibacillus, isolated from South China Sea.</title>
        <authorList>
            <person name="Huang H."/>
            <person name="Mo K."/>
            <person name="Hu Y."/>
        </authorList>
    </citation>
    <scope>NUCLEOTIDE SEQUENCE</scope>
    <source>
        <strain evidence="2">IB182363</strain>
    </source>
</reference>
<dbReference type="SUPFAM" id="SSF54593">
    <property type="entry name" value="Glyoxalase/Bleomycin resistance protein/Dihydroxybiphenyl dioxygenase"/>
    <property type="match status" value="1"/>
</dbReference>
<name>A0A927GZG6_9BACL</name>
<dbReference type="InterPro" id="IPR029068">
    <property type="entry name" value="Glyas_Bleomycin-R_OHBP_Dase"/>
</dbReference>
<evidence type="ECO:0000259" key="1">
    <source>
        <dbReference type="Pfam" id="PF00903"/>
    </source>
</evidence>
<sequence length="144" mass="16308">MSAIAIEGASFVMVVKNLEQTVEFYSKLGFIYEVNGSKVKHHHISRDSLTLILVEALQEEEVSPISSRYEEQYFDVFAYTNAVDELAKEVMAQNIPIVREPHYTKDWSEFTFRDINGYQIAIGGGVSNKGLINRGNSLSELDRN</sequence>
<dbReference type="CDD" id="cd06587">
    <property type="entry name" value="VOC"/>
    <property type="match status" value="1"/>
</dbReference>